<gene>
    <name evidence="8" type="ORF">TRIADDRAFT_33951</name>
</gene>
<accession>B3SDG7</accession>
<feature type="binding site" evidence="5">
    <location>
        <position position="258"/>
    </location>
    <ligand>
        <name>substrate</name>
    </ligand>
</feature>
<evidence type="ECO:0000256" key="1">
    <source>
        <dbReference type="ARBA" id="ARBA00009545"/>
    </source>
</evidence>
<evidence type="ECO:0000313" key="9">
    <source>
        <dbReference type="Proteomes" id="UP000009022"/>
    </source>
</evidence>
<reference evidence="8 9" key="1">
    <citation type="journal article" date="2008" name="Nature">
        <title>The Trichoplax genome and the nature of placozoans.</title>
        <authorList>
            <person name="Srivastava M."/>
            <person name="Begovic E."/>
            <person name="Chapman J."/>
            <person name="Putnam N.H."/>
            <person name="Hellsten U."/>
            <person name="Kawashima T."/>
            <person name="Kuo A."/>
            <person name="Mitros T."/>
            <person name="Salamov A."/>
            <person name="Carpenter M.L."/>
            <person name="Signorovitch A.Y."/>
            <person name="Moreno M.A."/>
            <person name="Kamm K."/>
            <person name="Grimwood J."/>
            <person name="Schmutz J."/>
            <person name="Shapiro H."/>
            <person name="Grigoriev I.V."/>
            <person name="Buss L.W."/>
            <person name="Schierwater B."/>
            <person name="Dellaporta S.L."/>
            <person name="Rokhsar D.S."/>
        </authorList>
    </citation>
    <scope>NUCLEOTIDE SEQUENCE [LARGE SCALE GENOMIC DNA]</scope>
    <source>
        <strain evidence="8 9">Grell-BS-1999</strain>
    </source>
</reference>
<dbReference type="EMBL" id="DS985279">
    <property type="protein sequence ID" value="EDV19228.1"/>
    <property type="molecule type" value="Genomic_DNA"/>
</dbReference>
<feature type="non-terminal residue" evidence="8">
    <location>
        <position position="1"/>
    </location>
</feature>
<dbReference type="OMA" id="LHGWTVG"/>
<evidence type="ECO:0000259" key="6">
    <source>
        <dbReference type="Pfam" id="PF05028"/>
    </source>
</evidence>
<feature type="active site" evidence="4">
    <location>
        <position position="219"/>
    </location>
</feature>
<keyword evidence="9" id="KW-1185">Reference proteome</keyword>
<dbReference type="GO" id="GO:0009225">
    <property type="term" value="P:nucleotide-sugar metabolic process"/>
    <property type="evidence" value="ECO:0000318"/>
    <property type="project" value="GO_Central"/>
</dbReference>
<dbReference type="GO" id="GO:0005634">
    <property type="term" value="C:nucleus"/>
    <property type="evidence" value="ECO:0000318"/>
    <property type="project" value="GO_Central"/>
</dbReference>
<dbReference type="InterPro" id="IPR046372">
    <property type="entry name" value="PARG_cat_C"/>
</dbReference>
<evidence type="ECO:0000256" key="4">
    <source>
        <dbReference type="PIRSR" id="PIRSR607724-1"/>
    </source>
</evidence>
<dbReference type="KEGG" id="tad:TRIADDRAFT_33951"/>
<dbReference type="InterPro" id="IPR048362">
    <property type="entry name" value="PARG_helical"/>
</dbReference>
<dbReference type="eggNOG" id="KOG2064">
    <property type="taxonomic scope" value="Eukaryota"/>
</dbReference>
<organism evidence="8 9">
    <name type="scientific">Trichoplax adhaerens</name>
    <name type="common">Trichoplax reptans</name>
    <dbReference type="NCBI Taxonomy" id="10228"/>
    <lineage>
        <taxon>Eukaryota</taxon>
        <taxon>Metazoa</taxon>
        <taxon>Placozoa</taxon>
        <taxon>Uniplacotomia</taxon>
        <taxon>Trichoplacea</taxon>
        <taxon>Trichoplacidae</taxon>
        <taxon>Trichoplax</taxon>
    </lineage>
</organism>
<dbReference type="PANTHER" id="PTHR12837:SF15">
    <property type="entry name" value="POLY(ADP-RIBOSE) GLYCOHYDROLASE"/>
    <property type="match status" value="1"/>
</dbReference>
<keyword evidence="3" id="KW-0378">Hydrolase</keyword>
<dbReference type="GO" id="GO:0006282">
    <property type="term" value="P:regulation of DNA repair"/>
    <property type="evidence" value="ECO:0000318"/>
    <property type="project" value="GO_Central"/>
</dbReference>
<dbReference type="CTD" id="6759495"/>
<feature type="binding site" evidence="5">
    <location>
        <position position="217"/>
    </location>
    <ligand>
        <name>substrate</name>
    </ligand>
</feature>
<dbReference type="PANTHER" id="PTHR12837">
    <property type="entry name" value="POLY ADP-RIBOSE GLYCOHYDROLASE"/>
    <property type="match status" value="1"/>
</dbReference>
<evidence type="ECO:0000256" key="3">
    <source>
        <dbReference type="ARBA" id="ARBA00022801"/>
    </source>
</evidence>
<dbReference type="HOGENOM" id="CLU_013388_0_1_1"/>
<dbReference type="GO" id="GO:0005975">
    <property type="term" value="P:carbohydrate metabolic process"/>
    <property type="evidence" value="ECO:0007669"/>
    <property type="project" value="InterPro"/>
</dbReference>
<dbReference type="RefSeq" id="XP_002118294.1">
    <property type="nucleotide sequence ID" value="XM_002118258.1"/>
</dbReference>
<dbReference type="InParanoid" id="B3SDG7"/>
<dbReference type="OrthoDB" id="1937899at2759"/>
<proteinExistence type="inferred from homology"/>
<evidence type="ECO:0000256" key="5">
    <source>
        <dbReference type="PIRSR" id="PIRSR607724-2"/>
    </source>
</evidence>
<dbReference type="AlphaFoldDB" id="B3SDG7"/>
<feature type="active site" evidence="4">
    <location>
        <position position="218"/>
    </location>
</feature>
<dbReference type="GO" id="GO:0005737">
    <property type="term" value="C:cytoplasm"/>
    <property type="evidence" value="ECO:0000318"/>
    <property type="project" value="GO_Central"/>
</dbReference>
<feature type="domain" description="PARG catalytic Macro" evidence="6">
    <location>
        <begin position="171"/>
        <end position="362"/>
    </location>
</feature>
<dbReference type="EC" id="3.2.1.143" evidence="2"/>
<name>B3SDG7_TRIAD</name>
<evidence type="ECO:0000259" key="7">
    <source>
        <dbReference type="Pfam" id="PF20811"/>
    </source>
</evidence>
<sequence length="377" mass="42789">LFNVLHTRVLKEAILSYNEQYRDYWSFDGLHAYFQAIGPSESYDFFYQTLPKMIDLALRLPKLITKSIPLLRQGYRGSVTMSQEQAACILANAFFCTFPERSGSFTKGSHDFGYPAFNFNSLFEIKSNRVLQKLQCLVHYFGRVTKTSKLKPMPRGIITYERRQVYDIDKAIESSRSQFCKICVDSSGLIEDATGMSQIDFANKRIGGGVLRSGCVQEEILFLISPELIVSLLITQVLDDNECLIIRGSERFSHYSGYSNSFRWTGNYVDKTPRDSEGKLYSEVVAIDALVFSSFRAQLKQASLRREFMKAYCGFNLPRSYSGPKYAIATGNWGCGAFGGLIQMMAAAEAGRPVCYYTFGDKVKFVELKIWKNIRTS</sequence>
<comment type="similarity">
    <text evidence="1">Belongs to the poly(ADP-ribose) glycohydrolase family.</text>
</comment>
<dbReference type="STRING" id="10228.B3SDG7"/>
<dbReference type="GO" id="GO:0004649">
    <property type="term" value="F:poly(ADP-ribose) glycohydrolase activity"/>
    <property type="evidence" value="ECO:0000318"/>
    <property type="project" value="GO_Central"/>
</dbReference>
<feature type="binding site" evidence="5">
    <location>
        <position position="203"/>
    </location>
    <ligand>
        <name>substrate</name>
    </ligand>
</feature>
<dbReference type="Proteomes" id="UP000009022">
    <property type="component" value="Unassembled WGS sequence"/>
</dbReference>
<dbReference type="Pfam" id="PF20811">
    <property type="entry name" value="PARG_cat_N"/>
    <property type="match status" value="1"/>
</dbReference>
<dbReference type="GeneID" id="6759495"/>
<dbReference type="PhylomeDB" id="B3SDG7"/>
<feature type="active site" evidence="4">
    <location>
        <position position="200"/>
    </location>
</feature>
<feature type="domain" description="PARG helical" evidence="7">
    <location>
        <begin position="39"/>
        <end position="162"/>
    </location>
</feature>
<dbReference type="InterPro" id="IPR007724">
    <property type="entry name" value="Poly_GlycHdrlase"/>
</dbReference>
<evidence type="ECO:0000256" key="2">
    <source>
        <dbReference type="ARBA" id="ARBA00012255"/>
    </source>
</evidence>
<dbReference type="GO" id="GO:1990966">
    <property type="term" value="P:ATP generation from poly-ADP-D-ribose"/>
    <property type="evidence" value="ECO:0000318"/>
    <property type="project" value="GO_Central"/>
</dbReference>
<protein>
    <recommendedName>
        <fullName evidence="2">poly(ADP-ribose) glycohydrolase</fullName>
        <ecNumber evidence="2">3.2.1.143</ecNumber>
    </recommendedName>
</protein>
<evidence type="ECO:0000313" key="8">
    <source>
        <dbReference type="EMBL" id="EDV19228.1"/>
    </source>
</evidence>
<dbReference type="Pfam" id="PF05028">
    <property type="entry name" value="PARG_cat_C"/>
    <property type="match status" value="1"/>
</dbReference>